<dbReference type="Proteomes" id="UP000533476">
    <property type="component" value="Unassembled WGS sequence"/>
</dbReference>
<accession>A0A7Y0L1R5</accession>
<organism evidence="1 2">
    <name type="scientific">Sulfobacillus harzensis</name>
    <dbReference type="NCBI Taxonomy" id="2729629"/>
    <lineage>
        <taxon>Bacteria</taxon>
        <taxon>Bacillati</taxon>
        <taxon>Bacillota</taxon>
        <taxon>Clostridia</taxon>
        <taxon>Eubacteriales</taxon>
        <taxon>Clostridiales Family XVII. Incertae Sedis</taxon>
        <taxon>Sulfobacillus</taxon>
    </lineage>
</organism>
<proteinExistence type="predicted"/>
<reference evidence="1 2" key="1">
    <citation type="submission" date="2020-04" db="EMBL/GenBank/DDBJ databases">
        <authorList>
            <person name="Zhang R."/>
            <person name="Schippers A."/>
        </authorList>
    </citation>
    <scope>NUCLEOTIDE SEQUENCE [LARGE SCALE GENOMIC DNA]</scope>
    <source>
        <strain evidence="1 2">DSM 109850</strain>
    </source>
</reference>
<evidence type="ECO:0000313" key="2">
    <source>
        <dbReference type="Proteomes" id="UP000533476"/>
    </source>
</evidence>
<dbReference type="AlphaFoldDB" id="A0A7Y0L1R5"/>
<comment type="caution">
    <text evidence="1">The sequence shown here is derived from an EMBL/GenBank/DDBJ whole genome shotgun (WGS) entry which is preliminary data.</text>
</comment>
<dbReference type="RefSeq" id="WP_169097335.1">
    <property type="nucleotide sequence ID" value="NZ_JABBVZ010000011.1"/>
</dbReference>
<protein>
    <submittedName>
        <fullName evidence="1">Uncharacterized protein</fullName>
    </submittedName>
</protein>
<keyword evidence="2" id="KW-1185">Reference proteome</keyword>
<dbReference type="EMBL" id="JABBVZ010000011">
    <property type="protein sequence ID" value="NMP21704.1"/>
    <property type="molecule type" value="Genomic_DNA"/>
</dbReference>
<name>A0A7Y0L1R5_9FIRM</name>
<gene>
    <name evidence="1" type="ORF">HIJ39_04960</name>
</gene>
<sequence>MGYRITIHMALADGAEARLWAIVSQRRADVSRATFEKNRVDAHIHATLEVETDHQGARKLMRHLARHQDIRAMTLELPESAGRLGQGPVTLTGRRVRMTPAKKGASV</sequence>
<evidence type="ECO:0000313" key="1">
    <source>
        <dbReference type="EMBL" id="NMP21704.1"/>
    </source>
</evidence>